<name>A0ABZ0BBE3_9SPHN</name>
<reference evidence="2 3" key="1">
    <citation type="submission" date="2023-09" db="EMBL/GenBank/DDBJ databases">
        <authorList>
            <person name="Rey-Velasco X."/>
        </authorList>
    </citation>
    <scope>NUCLEOTIDE SEQUENCE [LARGE SCALE GENOMIC DNA]</scope>
    <source>
        <strain evidence="2 3">W311</strain>
    </source>
</reference>
<dbReference type="PANTHER" id="PTHR33546">
    <property type="entry name" value="LARGE, MULTIFUNCTIONAL SECRETED PROTEIN-RELATED"/>
    <property type="match status" value="1"/>
</dbReference>
<feature type="domain" description="Pyrroloquinoline quinone-dependent pyranose dehydrogenase beta-propeller" evidence="1">
    <location>
        <begin position="67"/>
        <end position="284"/>
    </location>
</feature>
<dbReference type="InterPro" id="IPR011041">
    <property type="entry name" value="Quinoprot_gluc/sorb_DH_b-prop"/>
</dbReference>
<protein>
    <submittedName>
        <fullName evidence="2">Sorbosone dehydrogenase family protein</fullName>
    </submittedName>
</protein>
<feature type="domain" description="Pyrroloquinoline quinone-dependent pyranose dehydrogenase beta-propeller" evidence="1">
    <location>
        <begin position="331"/>
        <end position="441"/>
    </location>
</feature>
<evidence type="ECO:0000313" key="2">
    <source>
        <dbReference type="EMBL" id="WNO54704.1"/>
    </source>
</evidence>
<proteinExistence type="predicted"/>
<sequence>MRQRLIVLAVLLLILVGIVVWVFQPDRADLSVQAVTGRVPKLTAPEVETFPTTDVAEAVGWPEGARPSAAAGLTVQAFARGLDHPRWLYQLPNGDVLVAETNSPPRDRDGITGWVMDRLMRKAGASVPSADRITLLRDTDGDGIADKRSPFLNGLHSPFGMALVGETLYVANTDALLAFPYESGQTRITAKPDKIAALPGGGNHWTRNILADPATGRIWVAIGSSSNIAEDGMAAEEGRARIVTVDPDTGAAREYATGMRNPTGLALNPQTGKLWAVVNARDMLGSDMPPDYLTEVDFGNFYGWPWYYWGGYSDPRVDGVGPQGRDMRQYTARPDYALGPHVAPMGLAFAAGAKLGDRFAQGAFVGEHGSWNRVPPSGYKVVYIPFGEDGFPADGAAPVDVLTGFLNDDGDARGRPVGVIVGRDGGLLVADDVGNTIWRVTAAAQSKAG</sequence>
<gene>
    <name evidence="2" type="ORF">RPR59_05500</name>
</gene>
<dbReference type="PANTHER" id="PTHR33546:SF1">
    <property type="entry name" value="LARGE, MULTIFUNCTIONAL SECRETED PROTEIN"/>
    <property type="match status" value="1"/>
</dbReference>
<keyword evidence="3" id="KW-1185">Reference proteome</keyword>
<organism evidence="2 3">
    <name type="scientific">Stakelama saccharophila</name>
    <dbReference type="NCBI Taxonomy" id="3075605"/>
    <lineage>
        <taxon>Bacteria</taxon>
        <taxon>Pseudomonadati</taxon>
        <taxon>Pseudomonadota</taxon>
        <taxon>Alphaproteobacteria</taxon>
        <taxon>Sphingomonadales</taxon>
        <taxon>Sphingomonadaceae</taxon>
        <taxon>Stakelama</taxon>
    </lineage>
</organism>
<dbReference type="Proteomes" id="UP001302249">
    <property type="component" value="Chromosome"/>
</dbReference>
<dbReference type="InterPro" id="IPR054539">
    <property type="entry name" value="Beta-prop_PDH"/>
</dbReference>
<dbReference type="Gene3D" id="2.120.10.30">
    <property type="entry name" value="TolB, C-terminal domain"/>
    <property type="match status" value="1"/>
</dbReference>
<dbReference type="EMBL" id="CP135076">
    <property type="protein sequence ID" value="WNO54704.1"/>
    <property type="molecule type" value="Genomic_DNA"/>
</dbReference>
<dbReference type="Pfam" id="PF22807">
    <property type="entry name" value="TrAA12"/>
    <property type="match status" value="2"/>
</dbReference>
<dbReference type="InterPro" id="IPR011042">
    <property type="entry name" value="6-blade_b-propeller_TolB-like"/>
</dbReference>
<dbReference type="RefSeq" id="WP_313917493.1">
    <property type="nucleotide sequence ID" value="NZ_CP135076.1"/>
</dbReference>
<evidence type="ECO:0000313" key="3">
    <source>
        <dbReference type="Proteomes" id="UP001302249"/>
    </source>
</evidence>
<dbReference type="SUPFAM" id="SSF50952">
    <property type="entry name" value="Soluble quinoprotein glucose dehydrogenase"/>
    <property type="match status" value="1"/>
</dbReference>
<evidence type="ECO:0000259" key="1">
    <source>
        <dbReference type="Pfam" id="PF22807"/>
    </source>
</evidence>
<accession>A0ABZ0BBE3</accession>